<reference evidence="2 3" key="1">
    <citation type="journal article" date="2023" name="G3 (Bethesda)">
        <title>A chromosome-length genome assembly and annotation of blackberry (Rubus argutus, cv. 'Hillquist').</title>
        <authorList>
            <person name="Bruna T."/>
            <person name="Aryal R."/>
            <person name="Dudchenko O."/>
            <person name="Sargent D.J."/>
            <person name="Mead D."/>
            <person name="Buti M."/>
            <person name="Cavallini A."/>
            <person name="Hytonen T."/>
            <person name="Andres J."/>
            <person name="Pham M."/>
            <person name="Weisz D."/>
            <person name="Mascagni F."/>
            <person name="Usai G."/>
            <person name="Natali L."/>
            <person name="Bassil N."/>
            <person name="Fernandez G.E."/>
            <person name="Lomsadze A."/>
            <person name="Armour M."/>
            <person name="Olukolu B."/>
            <person name="Poorten T."/>
            <person name="Britton C."/>
            <person name="Davik J."/>
            <person name="Ashrafi H."/>
            <person name="Aiden E.L."/>
            <person name="Borodovsky M."/>
            <person name="Worthington M."/>
        </authorList>
    </citation>
    <scope>NUCLEOTIDE SEQUENCE [LARGE SCALE GENOMIC DNA]</scope>
    <source>
        <strain evidence="2">PI 553951</strain>
    </source>
</reference>
<evidence type="ECO:0000256" key="1">
    <source>
        <dbReference type="ARBA" id="ARBA00022737"/>
    </source>
</evidence>
<name>A0AAW1YM73_RUBAR</name>
<evidence type="ECO:0008006" key="4">
    <source>
        <dbReference type="Google" id="ProtNLM"/>
    </source>
</evidence>
<comment type="caution">
    <text evidence="2">The sequence shown here is derived from an EMBL/GenBank/DDBJ whole genome shotgun (WGS) entry which is preliminary data.</text>
</comment>
<evidence type="ECO:0000313" key="3">
    <source>
        <dbReference type="Proteomes" id="UP001457282"/>
    </source>
</evidence>
<organism evidence="2 3">
    <name type="scientific">Rubus argutus</name>
    <name type="common">Southern blackberry</name>
    <dbReference type="NCBI Taxonomy" id="59490"/>
    <lineage>
        <taxon>Eukaryota</taxon>
        <taxon>Viridiplantae</taxon>
        <taxon>Streptophyta</taxon>
        <taxon>Embryophyta</taxon>
        <taxon>Tracheophyta</taxon>
        <taxon>Spermatophyta</taxon>
        <taxon>Magnoliopsida</taxon>
        <taxon>eudicotyledons</taxon>
        <taxon>Gunneridae</taxon>
        <taxon>Pentapetalae</taxon>
        <taxon>rosids</taxon>
        <taxon>fabids</taxon>
        <taxon>Rosales</taxon>
        <taxon>Rosaceae</taxon>
        <taxon>Rosoideae</taxon>
        <taxon>Rosoideae incertae sedis</taxon>
        <taxon>Rubus</taxon>
    </lineage>
</organism>
<dbReference type="PANTHER" id="PTHR47926">
    <property type="entry name" value="PENTATRICOPEPTIDE REPEAT-CONTAINING PROTEIN"/>
    <property type="match status" value="1"/>
</dbReference>
<dbReference type="Pfam" id="PF13812">
    <property type="entry name" value="PPR_3"/>
    <property type="match status" value="1"/>
</dbReference>
<dbReference type="NCBIfam" id="TIGR00756">
    <property type="entry name" value="PPR"/>
    <property type="match status" value="1"/>
</dbReference>
<sequence>MRDVCVFQNSQLLLHGTLLYRESVNQSHPPKSPPLFRQDETNGLEPNNFTFPLLAKACAKLSNLKLSQIHSHNCYKNHCFSLIYLCKQLCLICFLDKVLCLVHDMRFAGVHPDTITVMGWTQASLATKNLELVKAIHAFGIQIGIEGDVSMANTWISAYSKCNDWSRPRLYLMGLNMGCALNGEYKEALDLFYMMLELGMKPNHLTFLAILQACTHAGKLEEAVELVNNMPMKPDAGIWGALLGACRIHHNIEIGEYACSRLLELEPQVAVPYVEMANIYASERRWDEVAALRTVMKFNKVKKFPGQSLVHVNGKPHVFTVEDWGHPEALRIYAMIGSLDLLSKEEYATLREVDDMIN</sequence>
<proteinExistence type="predicted"/>
<gene>
    <name evidence="2" type="ORF">M0R45_005250</name>
</gene>
<dbReference type="EMBL" id="JBEDUW010000001">
    <property type="protein sequence ID" value="KAK9949733.1"/>
    <property type="molecule type" value="Genomic_DNA"/>
</dbReference>
<evidence type="ECO:0000313" key="2">
    <source>
        <dbReference type="EMBL" id="KAK9949733.1"/>
    </source>
</evidence>
<dbReference type="InterPro" id="IPR011990">
    <property type="entry name" value="TPR-like_helical_dom_sf"/>
</dbReference>
<dbReference type="InterPro" id="IPR046848">
    <property type="entry name" value="E_motif"/>
</dbReference>
<keyword evidence="3" id="KW-1185">Reference proteome</keyword>
<dbReference type="InterPro" id="IPR002885">
    <property type="entry name" value="PPR_rpt"/>
</dbReference>
<dbReference type="PANTHER" id="PTHR47926:SF395">
    <property type="entry name" value="TETRATRICOPEPTIDE-LIKE HELICAL DOMAIN, DYW DOMAIN PROTEIN-RELATED"/>
    <property type="match status" value="1"/>
</dbReference>
<dbReference type="AlphaFoldDB" id="A0AAW1YM73"/>
<dbReference type="Gene3D" id="1.25.40.10">
    <property type="entry name" value="Tetratricopeptide repeat domain"/>
    <property type="match status" value="2"/>
</dbReference>
<keyword evidence="1" id="KW-0677">Repeat</keyword>
<dbReference type="InterPro" id="IPR046960">
    <property type="entry name" value="PPR_At4g14850-like_plant"/>
</dbReference>
<accession>A0AAW1YM73</accession>
<dbReference type="Pfam" id="PF20431">
    <property type="entry name" value="E_motif"/>
    <property type="match status" value="1"/>
</dbReference>
<dbReference type="GO" id="GO:0009451">
    <property type="term" value="P:RNA modification"/>
    <property type="evidence" value="ECO:0007669"/>
    <property type="project" value="InterPro"/>
</dbReference>
<dbReference type="Proteomes" id="UP001457282">
    <property type="component" value="Unassembled WGS sequence"/>
</dbReference>
<dbReference type="GO" id="GO:0003723">
    <property type="term" value="F:RNA binding"/>
    <property type="evidence" value="ECO:0007669"/>
    <property type="project" value="InterPro"/>
</dbReference>
<protein>
    <recommendedName>
        <fullName evidence="4">Pentatricopeptide repeat-containing protein</fullName>
    </recommendedName>
</protein>